<dbReference type="Proteomes" id="UP000076738">
    <property type="component" value="Unassembled WGS sequence"/>
</dbReference>
<feature type="region of interest" description="Disordered" evidence="2">
    <location>
        <begin position="205"/>
        <end position="236"/>
    </location>
</feature>
<name>A0A167K1V4_CALVF</name>
<reference evidence="3 4" key="1">
    <citation type="journal article" date="2016" name="Mol. Biol. Evol.">
        <title>Comparative Genomics of Early-Diverging Mushroom-Forming Fungi Provides Insights into the Origins of Lignocellulose Decay Capabilities.</title>
        <authorList>
            <person name="Nagy L.G."/>
            <person name="Riley R."/>
            <person name="Tritt A."/>
            <person name="Adam C."/>
            <person name="Daum C."/>
            <person name="Floudas D."/>
            <person name="Sun H."/>
            <person name="Yadav J.S."/>
            <person name="Pangilinan J."/>
            <person name="Larsson K.H."/>
            <person name="Matsuura K."/>
            <person name="Barry K."/>
            <person name="Labutti K."/>
            <person name="Kuo R."/>
            <person name="Ohm R.A."/>
            <person name="Bhattacharya S.S."/>
            <person name="Shirouzu T."/>
            <person name="Yoshinaga Y."/>
            <person name="Martin F.M."/>
            <person name="Grigoriev I.V."/>
            <person name="Hibbett D.S."/>
        </authorList>
    </citation>
    <scope>NUCLEOTIDE SEQUENCE [LARGE SCALE GENOMIC DNA]</scope>
    <source>
        <strain evidence="3 4">TUFC12733</strain>
    </source>
</reference>
<keyword evidence="1" id="KW-0175">Coiled coil</keyword>
<feature type="compositionally biased region" description="Basic and acidic residues" evidence="2">
    <location>
        <begin position="205"/>
        <end position="219"/>
    </location>
</feature>
<dbReference type="EMBL" id="KV417296">
    <property type="protein sequence ID" value="KZO94170.1"/>
    <property type="molecule type" value="Genomic_DNA"/>
</dbReference>
<accession>A0A167K1V4</accession>
<evidence type="ECO:0000313" key="4">
    <source>
        <dbReference type="Proteomes" id="UP000076738"/>
    </source>
</evidence>
<gene>
    <name evidence="3" type="ORF">CALVIDRAFT_528942</name>
</gene>
<organism evidence="3 4">
    <name type="scientific">Calocera viscosa (strain TUFC12733)</name>
    <dbReference type="NCBI Taxonomy" id="1330018"/>
    <lineage>
        <taxon>Eukaryota</taxon>
        <taxon>Fungi</taxon>
        <taxon>Dikarya</taxon>
        <taxon>Basidiomycota</taxon>
        <taxon>Agaricomycotina</taxon>
        <taxon>Dacrymycetes</taxon>
        <taxon>Dacrymycetales</taxon>
        <taxon>Dacrymycetaceae</taxon>
        <taxon>Calocera</taxon>
    </lineage>
</organism>
<feature type="region of interest" description="Disordered" evidence="2">
    <location>
        <begin position="140"/>
        <end position="168"/>
    </location>
</feature>
<dbReference type="AlphaFoldDB" id="A0A167K1V4"/>
<sequence length="807" mass="90205">MPKDTTDWKFTMRAHNSVANKLGLSSGINFGRLLQPLANAGAQSSQIRNDSCSYSHLCGRQGEGHAVRRRRECERHPQPLAPMMKAGYMLYNLSQVDEIMIMILIMRNSQPWAGMPPPTPRMPAGPSRLRASFIPTLPSSAQAEDGFPKVTDGPTEAGSDGMLIDPDYDNASAAAESDLTRVRDTEIIRVARSVVSSVPPVMVVDRDSRKVSRSERRPSAADPSQGMGPPPVQDVDLANIDWEDPLQDEDLLQAQVAAEARGIGERAEAYPWPVEPHIIDWSAYLHNTDRILEQFPLYPSIPDRVYRQSGTWAKDRKDASNQPRVIKDCHRDKHHMHGQAVHAWQAKGAVPRRNLFAKVYLPALYDHILTAVQVEFADRVIGAFVQATFVAKIDNGPARMPEVQVHFSRLIQNNTGMRNIAQKMAIAFKRGIADIAHENFTNYKQLEDSNQARKAQGKSTMQSAMGPPVIPMRDLLSNADLQAVRENNTVPPDIAARVGVQAYRRLDDPLLYTPGELATTAEGAQIPQPDPHDHDHNALLDYYGRWAVDDDDTRTRFANVVSAMYWSCSPLSWRALLAEMLPSTADGLPIDTALKSLESTITILLVQSPIVTNALKTIAAIHDLEHENQLLRQYDTFARQVAPGAFDPLVAKRDHLIQEVNSVEERKKLYLPPLDLTWSEVDRARRAYSVSHVSDSHVSDSHVTPGRSVLLAHSLRFFAAQMDALRSQLAEGSDVVDLHDKEAALKKENHELRERIDERLYARVQDVITAERALYMAKKELQELQEAQDARLREMQAYKVDSNGVDV</sequence>
<protein>
    <submittedName>
        <fullName evidence="3">Uncharacterized protein</fullName>
    </submittedName>
</protein>
<dbReference type="OrthoDB" id="10497690at2759"/>
<feature type="coiled-coil region" evidence="1">
    <location>
        <begin position="735"/>
        <end position="787"/>
    </location>
</feature>
<evidence type="ECO:0000256" key="2">
    <source>
        <dbReference type="SAM" id="MobiDB-lite"/>
    </source>
</evidence>
<evidence type="ECO:0000256" key="1">
    <source>
        <dbReference type="SAM" id="Coils"/>
    </source>
</evidence>
<keyword evidence="4" id="KW-1185">Reference proteome</keyword>
<proteinExistence type="predicted"/>
<evidence type="ECO:0000313" key="3">
    <source>
        <dbReference type="EMBL" id="KZO94170.1"/>
    </source>
</evidence>